<dbReference type="InterPro" id="IPR009003">
    <property type="entry name" value="Peptidase_S1_PA"/>
</dbReference>
<sequence>MNWRSLTLLLVVALLPPTQSIAQQDFSGVYSVTVRDYLDSVVKSNHSYLIDGNRTGKIFSSTAVPPIARILIRNLKTGSMSSCSGIFLNGRSVLTAAHCFCGVTLSSPKSFDECQVVLPGVSVKVYSPIYGMVSVAGPPIVHPDYSAPQFIKDWSGTPVADLALLHLSESILGAPQKISDSSGDYFLASFGASSIINRNAAAAFGVSEGHELQSGFAQVSKYREVFSGEDTCLQMYTADTICTLYVDRPFMSGPKQSSVLCQGDSGAPLLQLGEGGGFDLVGIASYYSPRSSSFCASMGSRLNHFVDVRIYEKWISENIEQVEYIKNNVTCLEGIFKNSGVDLIRFQGTISVTAVASLVGQDGPSDHVRPEILSNIAPEMCDIDAEFGIMYCQVSGLDFVTTSVNGGYGQWTICREDIK</sequence>
<dbReference type="InterPro" id="IPR018114">
    <property type="entry name" value="TRYPSIN_HIS"/>
</dbReference>
<dbReference type="Pfam" id="PF00089">
    <property type="entry name" value="Trypsin"/>
    <property type="match status" value="1"/>
</dbReference>
<dbReference type="PANTHER" id="PTHR24260">
    <property type="match status" value="1"/>
</dbReference>
<dbReference type="EMBL" id="JBHRXJ010000027">
    <property type="protein sequence ID" value="MFC3530456.1"/>
    <property type="molecule type" value="Genomic_DNA"/>
</dbReference>
<comment type="caution">
    <text evidence="3">The sequence shown here is derived from an EMBL/GenBank/DDBJ whole genome shotgun (WGS) entry which is preliminary data.</text>
</comment>
<dbReference type="InterPro" id="IPR043504">
    <property type="entry name" value="Peptidase_S1_PA_chymotrypsin"/>
</dbReference>
<organism evidence="3 4">
    <name type="scientific">Paracoccus mangrovi</name>
    <dbReference type="NCBI Taxonomy" id="1715645"/>
    <lineage>
        <taxon>Bacteria</taxon>
        <taxon>Pseudomonadati</taxon>
        <taxon>Pseudomonadota</taxon>
        <taxon>Alphaproteobacteria</taxon>
        <taxon>Rhodobacterales</taxon>
        <taxon>Paracoccaceae</taxon>
        <taxon>Paracoccus</taxon>
    </lineage>
</organism>
<keyword evidence="1" id="KW-0732">Signal</keyword>
<protein>
    <submittedName>
        <fullName evidence="3">Trypsin-like serine protease</fullName>
        <ecNumber evidence="3">3.4.21.-</ecNumber>
    </submittedName>
</protein>
<dbReference type="PRINTS" id="PR00722">
    <property type="entry name" value="CHYMOTRYPSIN"/>
</dbReference>
<evidence type="ECO:0000313" key="3">
    <source>
        <dbReference type="EMBL" id="MFC3530456.1"/>
    </source>
</evidence>
<dbReference type="InterPro" id="IPR001314">
    <property type="entry name" value="Peptidase_S1A"/>
</dbReference>
<feature type="signal peptide" evidence="1">
    <location>
        <begin position="1"/>
        <end position="22"/>
    </location>
</feature>
<dbReference type="EC" id="3.4.21.-" evidence="3"/>
<evidence type="ECO:0000259" key="2">
    <source>
        <dbReference type="PROSITE" id="PS50240"/>
    </source>
</evidence>
<gene>
    <name evidence="3" type="ORF">ACFOMH_20015</name>
</gene>
<feature type="chain" id="PRO_5045691380" evidence="1">
    <location>
        <begin position="23"/>
        <end position="419"/>
    </location>
</feature>
<dbReference type="PROSITE" id="PS00134">
    <property type="entry name" value="TRYPSIN_HIS"/>
    <property type="match status" value="1"/>
</dbReference>
<dbReference type="PANTHER" id="PTHR24260:SF145">
    <property type="entry name" value="FI17609P1-RELATED"/>
    <property type="match status" value="1"/>
</dbReference>
<reference evidence="4" key="1">
    <citation type="journal article" date="2019" name="Int. J. Syst. Evol. Microbiol.">
        <title>The Global Catalogue of Microorganisms (GCM) 10K type strain sequencing project: providing services to taxonomists for standard genome sequencing and annotation.</title>
        <authorList>
            <consortium name="The Broad Institute Genomics Platform"/>
            <consortium name="The Broad Institute Genome Sequencing Center for Infectious Disease"/>
            <person name="Wu L."/>
            <person name="Ma J."/>
        </authorList>
    </citation>
    <scope>NUCLEOTIDE SEQUENCE [LARGE SCALE GENOMIC DNA]</scope>
    <source>
        <strain evidence="4">KCTC 42899</strain>
    </source>
</reference>
<feature type="domain" description="Peptidase S1" evidence="2">
    <location>
        <begin position="49"/>
        <end position="320"/>
    </location>
</feature>
<dbReference type="Gene3D" id="2.40.10.10">
    <property type="entry name" value="Trypsin-like serine proteases"/>
    <property type="match status" value="2"/>
</dbReference>
<name>A0ABV7R7W7_9RHOB</name>
<dbReference type="GO" id="GO:0016787">
    <property type="term" value="F:hydrolase activity"/>
    <property type="evidence" value="ECO:0007669"/>
    <property type="project" value="UniProtKB-KW"/>
</dbReference>
<keyword evidence="4" id="KW-1185">Reference proteome</keyword>
<dbReference type="InterPro" id="IPR001254">
    <property type="entry name" value="Trypsin_dom"/>
</dbReference>
<dbReference type="RefSeq" id="WP_377746686.1">
    <property type="nucleotide sequence ID" value="NZ_JBHRXJ010000027.1"/>
</dbReference>
<dbReference type="SUPFAM" id="SSF50494">
    <property type="entry name" value="Trypsin-like serine proteases"/>
    <property type="match status" value="1"/>
</dbReference>
<keyword evidence="3" id="KW-0378">Hydrolase</keyword>
<proteinExistence type="predicted"/>
<accession>A0ABV7R7W7</accession>
<dbReference type="InterPro" id="IPR051333">
    <property type="entry name" value="CLIP_Serine_Protease"/>
</dbReference>
<dbReference type="SMART" id="SM00020">
    <property type="entry name" value="Tryp_SPc"/>
    <property type="match status" value="1"/>
</dbReference>
<dbReference type="Proteomes" id="UP001595721">
    <property type="component" value="Unassembled WGS sequence"/>
</dbReference>
<dbReference type="PROSITE" id="PS50240">
    <property type="entry name" value="TRYPSIN_DOM"/>
    <property type="match status" value="1"/>
</dbReference>
<evidence type="ECO:0000256" key="1">
    <source>
        <dbReference type="SAM" id="SignalP"/>
    </source>
</evidence>
<evidence type="ECO:0000313" key="4">
    <source>
        <dbReference type="Proteomes" id="UP001595721"/>
    </source>
</evidence>